<sequence>MELLDLNSENKAEKKGIANDIYLNKNAETGLAAALLEPSLNEGVMRSEDSNKEESKYVVIDIVQEREEEVDPLIRCCSCVSFFIPLGSCFNLFRIFGKKHEEDSQKPSLAAAPCILYFLLTFFSLTVSI</sequence>
<evidence type="ECO:0000313" key="2">
    <source>
        <dbReference type="Proteomes" id="UP000594638"/>
    </source>
</evidence>
<evidence type="ECO:0000313" key="1">
    <source>
        <dbReference type="EMBL" id="CAA2976087.1"/>
    </source>
</evidence>
<dbReference type="Gramene" id="OE9A119644T1">
    <property type="protein sequence ID" value="OE9A119644C1"/>
    <property type="gene ID" value="OE9A119644"/>
</dbReference>
<proteinExistence type="predicted"/>
<gene>
    <name evidence="1" type="ORF">OLEA9_A119644</name>
</gene>
<dbReference type="AlphaFoldDB" id="A0A8S0RBP4"/>
<name>A0A8S0RBP4_OLEEU</name>
<dbReference type="Proteomes" id="UP000594638">
    <property type="component" value="Unassembled WGS sequence"/>
</dbReference>
<organism evidence="1 2">
    <name type="scientific">Olea europaea subsp. europaea</name>
    <dbReference type="NCBI Taxonomy" id="158383"/>
    <lineage>
        <taxon>Eukaryota</taxon>
        <taxon>Viridiplantae</taxon>
        <taxon>Streptophyta</taxon>
        <taxon>Embryophyta</taxon>
        <taxon>Tracheophyta</taxon>
        <taxon>Spermatophyta</taxon>
        <taxon>Magnoliopsida</taxon>
        <taxon>eudicotyledons</taxon>
        <taxon>Gunneridae</taxon>
        <taxon>Pentapetalae</taxon>
        <taxon>asterids</taxon>
        <taxon>lamiids</taxon>
        <taxon>Lamiales</taxon>
        <taxon>Oleaceae</taxon>
        <taxon>Oleeae</taxon>
        <taxon>Olea</taxon>
    </lineage>
</organism>
<reference evidence="1 2" key="1">
    <citation type="submission" date="2019-12" db="EMBL/GenBank/DDBJ databases">
        <authorList>
            <person name="Alioto T."/>
            <person name="Alioto T."/>
            <person name="Gomez Garrido J."/>
        </authorList>
    </citation>
    <scope>NUCLEOTIDE SEQUENCE [LARGE SCALE GENOMIC DNA]</scope>
</reference>
<comment type="caution">
    <text evidence="1">The sequence shown here is derived from an EMBL/GenBank/DDBJ whole genome shotgun (WGS) entry which is preliminary data.</text>
</comment>
<dbReference type="EMBL" id="CACTIH010002354">
    <property type="protein sequence ID" value="CAA2976087.1"/>
    <property type="molecule type" value="Genomic_DNA"/>
</dbReference>
<keyword evidence="2" id="KW-1185">Reference proteome</keyword>
<protein>
    <submittedName>
        <fullName evidence="1">Uncharacterized protein</fullName>
    </submittedName>
</protein>
<accession>A0A8S0RBP4</accession>